<feature type="domain" description="WSC" evidence="10">
    <location>
        <begin position="332"/>
        <end position="423"/>
    </location>
</feature>
<dbReference type="SUPFAM" id="SSF57196">
    <property type="entry name" value="EGF/Laminin"/>
    <property type="match status" value="1"/>
</dbReference>
<keyword evidence="4" id="KW-1133">Transmembrane helix</keyword>
<dbReference type="InterPro" id="IPR036322">
    <property type="entry name" value="WD40_repeat_dom_sf"/>
</dbReference>
<dbReference type="PANTHER" id="PTHR24269">
    <property type="entry name" value="KREMEN PROTEIN"/>
    <property type="match status" value="1"/>
</dbReference>
<evidence type="ECO:0000313" key="11">
    <source>
        <dbReference type="Proteomes" id="UP000694845"/>
    </source>
</evidence>
<keyword evidence="11" id="KW-1185">Reference proteome</keyword>
<keyword evidence="7" id="KW-0245">EGF-like domain</keyword>
<evidence type="ECO:0000259" key="10">
    <source>
        <dbReference type="PROSITE" id="PS51212"/>
    </source>
</evidence>
<dbReference type="Pfam" id="PF01822">
    <property type="entry name" value="WSC"/>
    <property type="match status" value="1"/>
</dbReference>
<evidence type="ECO:0000256" key="4">
    <source>
        <dbReference type="ARBA" id="ARBA00022989"/>
    </source>
</evidence>
<dbReference type="SUPFAM" id="SSF50978">
    <property type="entry name" value="WD40 repeat-like"/>
    <property type="match status" value="1"/>
</dbReference>
<feature type="disulfide bond" evidence="7">
    <location>
        <begin position="86"/>
        <end position="103"/>
    </location>
</feature>
<dbReference type="Proteomes" id="UP000694845">
    <property type="component" value="Unplaced"/>
</dbReference>
<evidence type="ECO:0000256" key="7">
    <source>
        <dbReference type="PROSITE-ProRule" id="PRU00076"/>
    </source>
</evidence>
<dbReference type="Gene3D" id="2.10.25.10">
    <property type="entry name" value="Laminin"/>
    <property type="match status" value="1"/>
</dbReference>
<reference evidence="12" key="1">
    <citation type="submission" date="2025-08" db="UniProtKB">
        <authorList>
            <consortium name="RefSeq"/>
        </authorList>
    </citation>
    <scope>IDENTIFICATION</scope>
</reference>
<dbReference type="SUPFAM" id="SSF57414">
    <property type="entry name" value="Hairpin loop containing domain-like"/>
    <property type="match status" value="1"/>
</dbReference>
<dbReference type="OMA" id="CFCGDEN"/>
<dbReference type="OrthoDB" id="2019572at2759"/>
<keyword evidence="2" id="KW-0812">Transmembrane</keyword>
<gene>
    <name evidence="12" type="primary">LOC110986543</name>
</gene>
<dbReference type="InterPro" id="IPR003609">
    <property type="entry name" value="Pan_app"/>
</dbReference>
<evidence type="ECO:0000256" key="5">
    <source>
        <dbReference type="ARBA" id="ARBA00023136"/>
    </source>
</evidence>
<dbReference type="PROSITE" id="PS50948">
    <property type="entry name" value="PAN"/>
    <property type="match status" value="1"/>
</dbReference>
<protein>
    <submittedName>
        <fullName evidence="12">Uncharacterized protein LOC110986543</fullName>
    </submittedName>
</protein>
<keyword evidence="5" id="KW-0472">Membrane</keyword>
<evidence type="ECO:0000313" key="12">
    <source>
        <dbReference type="RefSeq" id="XP_022104176.1"/>
    </source>
</evidence>
<dbReference type="Gene3D" id="3.50.4.10">
    <property type="entry name" value="Hepatocyte Growth Factor"/>
    <property type="match status" value="1"/>
</dbReference>
<accession>A0A8B7ZLG7</accession>
<dbReference type="InterPro" id="IPR002889">
    <property type="entry name" value="WSC_carb-bd"/>
</dbReference>
<feature type="domain" description="EGF-like" evidence="8">
    <location>
        <begin position="74"/>
        <end position="115"/>
    </location>
</feature>
<evidence type="ECO:0000259" key="8">
    <source>
        <dbReference type="PROSITE" id="PS50026"/>
    </source>
</evidence>
<dbReference type="CDD" id="cd00054">
    <property type="entry name" value="EGF_CA"/>
    <property type="match status" value="1"/>
</dbReference>
<dbReference type="PROSITE" id="PS00022">
    <property type="entry name" value="EGF_1"/>
    <property type="match status" value="1"/>
</dbReference>
<keyword evidence="3" id="KW-0732">Signal</keyword>
<evidence type="ECO:0000256" key="6">
    <source>
        <dbReference type="ARBA" id="ARBA00023180"/>
    </source>
</evidence>
<dbReference type="RefSeq" id="XP_022104176.1">
    <property type="nucleotide sequence ID" value="XM_022248484.1"/>
</dbReference>
<dbReference type="AlphaFoldDB" id="A0A8B7ZLG7"/>
<comment type="subcellular location">
    <subcellularLocation>
        <location evidence="1">Membrane</location>
        <topology evidence="1">Single-pass membrane protein</topology>
    </subcellularLocation>
</comment>
<keyword evidence="7" id="KW-1015">Disulfide bond</keyword>
<comment type="caution">
    <text evidence="7">Lacks conserved residue(s) required for the propagation of feature annotation.</text>
</comment>
<evidence type="ECO:0000259" key="9">
    <source>
        <dbReference type="PROSITE" id="PS50948"/>
    </source>
</evidence>
<dbReference type="PANTHER" id="PTHR24269:SF16">
    <property type="entry name" value="PROTEIN SLG1"/>
    <property type="match status" value="1"/>
</dbReference>
<name>A0A8B7ZLG7_ACAPL</name>
<keyword evidence="6" id="KW-0325">Glycoprotein</keyword>
<dbReference type="Pfam" id="PF00024">
    <property type="entry name" value="PAN_1"/>
    <property type="match status" value="1"/>
</dbReference>
<feature type="disulfide bond" evidence="7">
    <location>
        <begin position="105"/>
        <end position="114"/>
    </location>
</feature>
<feature type="domain" description="Apple" evidence="9">
    <location>
        <begin position="1"/>
        <end position="66"/>
    </location>
</feature>
<sequence>MAITVDDGEDVANETVSHCARRCRRNVECRSFTYTKETCSLHPYDSSTGPEFKHSATGMLYYESLDKDINRIEYFSGCLTDYKNGCQNGGSCKSDCSKQGYYCACPENFRGDACQFAREDEPVLVQTIEGAPSRGCAGFSFSNEHFLIIGGYKSDDVNGTDIEATSRVFKFNETTGQYEYDHYLEGLGVTQRITPMAVGDQQLLFAANNREFDDTLTTDSVVYAYVNGTFQAHQTVTTEGAWGGAFLTATTGQRYMFISNSQSGSYDVDSPIYKWYSQYNQFYFVQNVATLGAGTPVLFDVAGVVYLVVPFEYGDSAGHSAQAELWKRSDASFIYMGCFLDDNVRAMEVQFSSDNLDIETCVTYCRLRGYPYAGLQDRTKCFCGDDGYDVYGARSDGECSQTCAGNSGQYCGASYRNSVYLTEPSWSKIQTIPDATSTIAAAHFHHQGADYVVLAQYTDGSSCDRDLVLYVWNGETEELETHQRIPNDQCVMDLELFKANGRVFLIAGADRTQYSVSGESDYSVRNIVYILEGSMFVPYWSLDGRETHDWSVFQRDGEIFLAQANYRSPGDGTKNDAVFNIYQWY</sequence>
<evidence type="ECO:0000256" key="2">
    <source>
        <dbReference type="ARBA" id="ARBA00022692"/>
    </source>
</evidence>
<dbReference type="PROSITE" id="PS50026">
    <property type="entry name" value="EGF_3"/>
    <property type="match status" value="1"/>
</dbReference>
<dbReference type="InterPro" id="IPR000742">
    <property type="entry name" value="EGF"/>
</dbReference>
<dbReference type="SMART" id="SM00321">
    <property type="entry name" value="WSC"/>
    <property type="match status" value="1"/>
</dbReference>
<dbReference type="InterPro" id="IPR051836">
    <property type="entry name" value="Kremen_rcpt"/>
</dbReference>
<dbReference type="GeneID" id="110986543"/>
<dbReference type="PROSITE" id="PS51212">
    <property type="entry name" value="WSC"/>
    <property type="match status" value="1"/>
</dbReference>
<evidence type="ECO:0000256" key="1">
    <source>
        <dbReference type="ARBA" id="ARBA00004167"/>
    </source>
</evidence>
<dbReference type="KEGG" id="aplc:110986543"/>
<proteinExistence type="predicted"/>
<dbReference type="GO" id="GO:0005886">
    <property type="term" value="C:plasma membrane"/>
    <property type="evidence" value="ECO:0007669"/>
    <property type="project" value="TreeGrafter"/>
</dbReference>
<evidence type="ECO:0000256" key="3">
    <source>
        <dbReference type="ARBA" id="ARBA00022729"/>
    </source>
</evidence>
<organism evidence="11 12">
    <name type="scientific">Acanthaster planci</name>
    <name type="common">Crown-of-thorns starfish</name>
    <dbReference type="NCBI Taxonomy" id="133434"/>
    <lineage>
        <taxon>Eukaryota</taxon>
        <taxon>Metazoa</taxon>
        <taxon>Echinodermata</taxon>
        <taxon>Eleutherozoa</taxon>
        <taxon>Asterozoa</taxon>
        <taxon>Asteroidea</taxon>
        <taxon>Valvatacea</taxon>
        <taxon>Valvatida</taxon>
        <taxon>Acanthasteridae</taxon>
        <taxon>Acanthaster</taxon>
    </lineage>
</organism>